<proteinExistence type="predicted"/>
<evidence type="ECO:0000256" key="1">
    <source>
        <dbReference type="SAM" id="Coils"/>
    </source>
</evidence>
<keyword evidence="2" id="KW-1133">Transmembrane helix</keyword>
<evidence type="ECO:0000313" key="4">
    <source>
        <dbReference type="Proteomes" id="UP000683428"/>
    </source>
</evidence>
<name>A0A975SNB6_9RHOO</name>
<evidence type="ECO:0000256" key="2">
    <source>
        <dbReference type="SAM" id="Phobius"/>
    </source>
</evidence>
<evidence type="ECO:0000313" key="3">
    <source>
        <dbReference type="EMBL" id="QWT49507.1"/>
    </source>
</evidence>
<accession>A0A975SNB6</accession>
<reference evidence="3" key="1">
    <citation type="submission" date="2020-11" db="EMBL/GenBank/DDBJ databases">
        <title>Azospira inquinata sp. nov.</title>
        <authorList>
            <person name="Moe W.M."/>
            <person name="Mikes M.C."/>
        </authorList>
    </citation>
    <scope>NUCLEOTIDE SEQUENCE</scope>
    <source>
        <strain evidence="3">Azo-3</strain>
    </source>
</reference>
<feature type="coiled-coil region" evidence="1">
    <location>
        <begin position="59"/>
        <end position="86"/>
    </location>
</feature>
<dbReference type="EMBL" id="CP064782">
    <property type="protein sequence ID" value="QWT49507.1"/>
    <property type="molecule type" value="Genomic_DNA"/>
</dbReference>
<feature type="transmembrane region" description="Helical" evidence="2">
    <location>
        <begin position="34"/>
        <end position="54"/>
    </location>
</feature>
<keyword evidence="4" id="KW-1185">Reference proteome</keyword>
<dbReference type="KEGG" id="aiq:Azoinq_02530"/>
<keyword evidence="2" id="KW-0472">Membrane</keyword>
<protein>
    <submittedName>
        <fullName evidence="3">Uncharacterized protein</fullName>
    </submittedName>
</protein>
<keyword evidence="1" id="KW-0175">Coiled coil</keyword>
<keyword evidence="2" id="KW-0812">Transmembrane</keyword>
<organism evidence="3 4">
    <name type="scientific">Azospira inquinata</name>
    <dbReference type="NCBI Taxonomy" id="2785627"/>
    <lineage>
        <taxon>Bacteria</taxon>
        <taxon>Pseudomonadati</taxon>
        <taxon>Pseudomonadota</taxon>
        <taxon>Betaproteobacteria</taxon>
        <taxon>Rhodocyclales</taxon>
        <taxon>Rhodocyclaceae</taxon>
        <taxon>Azospira</taxon>
    </lineage>
</organism>
<dbReference type="AlphaFoldDB" id="A0A975SNB6"/>
<dbReference type="Proteomes" id="UP000683428">
    <property type="component" value="Chromosome"/>
</dbReference>
<sequence length="507" mass="55547">MLKKIFLFLLLLGVWIFCLWYVVGFDLGGHSLLALAMAHLGPPVGAFSCGWLIWRGVLRKKQETAQRQAELERESAQKAVQEAVAKRRQELSERRFAIDCLSVAFGGLWERSGSDESVIEAVNERVSVDRLDRPPYFFDEDEDRDAPPAEEYLEEVIGQTLSNIYAQCPGSEAFPILALGPDSLPEEMLGTLIRRVQAVAEGESPYDMGEGGEDHASRLLPPVSCLGGEGRALIDCLIERFQGQPDLPGVVVVGFDAPCCRTQPQQFDAVPPPPSAQDKWLGRPSQGVVAMVFANTELKGLVASVEENLSGEGEIADCYTPFWERGVAFSQNQIFLAQLPRESRGFLCNVRALARFHKSSEGRWEEKSGRSNRLGEVMRLAMERAMVNAALLPGMEATAAEENSSEDEQYQCEWLVHNAGGVDVCGPRLAALGLALHGFSQEMNPVDEATNFPAKVGNLGAVLPLAMLAQVANKTEETQGPCCWIRFREDAGFFLGFANPVGAAKEV</sequence>
<dbReference type="RefSeq" id="WP_216126827.1">
    <property type="nucleotide sequence ID" value="NZ_CP064782.1"/>
</dbReference>
<gene>
    <name evidence="3" type="ORF">Azoinq_02530</name>
</gene>